<proteinExistence type="predicted"/>
<evidence type="ECO:0000313" key="1">
    <source>
        <dbReference type="EMBL" id="QSG13530.1"/>
    </source>
</evidence>
<accession>A0A897NGG7</accession>
<geneLocation type="plasmid" evidence="1 2">
    <name>pHSR-Bgl01</name>
</geneLocation>
<dbReference type="EMBL" id="CP064790">
    <property type="protein sequence ID" value="QSG13530.1"/>
    <property type="molecule type" value="Genomic_DNA"/>
</dbReference>
<evidence type="ECO:0000313" key="2">
    <source>
        <dbReference type="Proteomes" id="UP000663305"/>
    </source>
</evidence>
<organism evidence="1 2">
    <name type="scientific">Halapricum desulfuricans</name>
    <dbReference type="NCBI Taxonomy" id="2841257"/>
    <lineage>
        <taxon>Archaea</taxon>
        <taxon>Methanobacteriati</taxon>
        <taxon>Methanobacteriota</taxon>
        <taxon>Stenosarchaea group</taxon>
        <taxon>Halobacteria</taxon>
        <taxon>Halobacteriales</taxon>
        <taxon>Haloarculaceae</taxon>
        <taxon>Halapricum</taxon>
    </lineage>
</organism>
<protein>
    <submittedName>
        <fullName evidence="1">PIN domain containing protein</fullName>
    </submittedName>
</protein>
<dbReference type="Proteomes" id="UP000663305">
    <property type="component" value="Plasmid pHSR-Bgl01"/>
</dbReference>
<sequence>MLTFLESVRYPSFVRNSNTALITTHISRKHSIHLVTKSQSRRFRILSQTEWRLSVTISIPVKHRRLPWQTLRTVVY</sequence>
<dbReference type="AlphaFoldDB" id="A0A897NGG7"/>
<name>A0A897NGG7_9EURY</name>
<keyword evidence="1" id="KW-0614">Plasmid</keyword>
<gene>
    <name evidence="1" type="ORF">HSBGL_4116</name>
</gene>
<reference evidence="1" key="1">
    <citation type="submission" date="2020-11" db="EMBL/GenBank/DDBJ databases">
        <title>Carbohydrate-dependent, anaerobic sulfur respiration: A novel catabolism in halophilic archaea.</title>
        <authorList>
            <person name="Sorokin D.Y."/>
            <person name="Messina E."/>
            <person name="Smedile F."/>
            <person name="La Cono V."/>
            <person name="Hallsworth J.E."/>
            <person name="Yakimov M.M."/>
        </authorList>
    </citation>
    <scope>NUCLEOTIDE SEQUENCE</scope>
    <source>
        <strain evidence="1">HSR-Bgl</strain>
        <plasmid evidence="1">pHSR-Bgl01</plasmid>
    </source>
</reference>